<evidence type="ECO:0000256" key="6">
    <source>
        <dbReference type="SAM" id="Phobius"/>
    </source>
</evidence>
<evidence type="ECO:0000256" key="2">
    <source>
        <dbReference type="ARBA" id="ARBA00022475"/>
    </source>
</evidence>
<keyword evidence="2" id="KW-1003">Cell membrane</keyword>
<dbReference type="InterPro" id="IPR005538">
    <property type="entry name" value="LrgA/CidA"/>
</dbReference>
<sequence>MVWNYCGILYIRCDFLHFYPRKERFATKYIFQFARILAFCFLGEILHCVLPLPVPASVYGLVLLLLALNFRLIKLEDVKEVGTYLTGIFPLLFVPAAAGVMELWAEMGEMLLPILIAIIPVTVLVMVSAGKTTQALSGRKNKEADNDAAAE</sequence>
<keyword evidence="8" id="KW-1185">Reference proteome</keyword>
<dbReference type="Pfam" id="PF03788">
    <property type="entry name" value="LrgA"/>
    <property type="match status" value="1"/>
</dbReference>
<feature type="transmembrane region" description="Helical" evidence="6">
    <location>
        <begin position="110"/>
        <end position="130"/>
    </location>
</feature>
<reference evidence="7 8" key="1">
    <citation type="submission" date="2023-10" db="EMBL/GenBank/DDBJ databases">
        <title>Host Genetic Regulation of Human Gut Microbial Structural Variation.</title>
        <authorList>
            <person name="Harmsen H.J.M."/>
        </authorList>
    </citation>
    <scope>NUCLEOTIDE SEQUENCE [LARGE SCALE GENOMIC DNA]</scope>
    <source>
        <strain evidence="7 8">HTF-F</strain>
    </source>
</reference>
<comment type="caution">
    <text evidence="7">The sequence shown here is derived from an EMBL/GenBank/DDBJ whole genome shotgun (WGS) entry which is preliminary data.</text>
</comment>
<evidence type="ECO:0000256" key="3">
    <source>
        <dbReference type="ARBA" id="ARBA00022692"/>
    </source>
</evidence>
<evidence type="ECO:0000256" key="5">
    <source>
        <dbReference type="ARBA" id="ARBA00023136"/>
    </source>
</evidence>
<dbReference type="PANTHER" id="PTHR33931">
    <property type="entry name" value="HOLIN-LIKE PROTEIN CIDA-RELATED"/>
    <property type="match status" value="1"/>
</dbReference>
<name>A0ABU3U2M1_9FIRM</name>
<keyword evidence="3 6" id="KW-0812">Transmembrane</keyword>
<evidence type="ECO:0000256" key="4">
    <source>
        <dbReference type="ARBA" id="ARBA00022989"/>
    </source>
</evidence>
<comment type="subcellular location">
    <subcellularLocation>
        <location evidence="1">Cell membrane</location>
        <topology evidence="1">Multi-pass membrane protein</topology>
    </subcellularLocation>
</comment>
<keyword evidence="4 6" id="KW-1133">Transmembrane helix</keyword>
<proteinExistence type="predicted"/>
<evidence type="ECO:0000313" key="7">
    <source>
        <dbReference type="EMBL" id="MDU8689529.1"/>
    </source>
</evidence>
<organism evidence="7 8">
    <name type="scientific">Faecalibacterium wellingii</name>
    <dbReference type="NCBI Taxonomy" id="2929491"/>
    <lineage>
        <taxon>Bacteria</taxon>
        <taxon>Bacillati</taxon>
        <taxon>Bacillota</taxon>
        <taxon>Clostridia</taxon>
        <taxon>Eubacteriales</taxon>
        <taxon>Oscillospiraceae</taxon>
        <taxon>Faecalibacterium</taxon>
    </lineage>
</organism>
<accession>A0ABU3U2M1</accession>
<evidence type="ECO:0000313" key="8">
    <source>
        <dbReference type="Proteomes" id="UP001263246"/>
    </source>
</evidence>
<protein>
    <submittedName>
        <fullName evidence="7">CidA/LrgA family protein</fullName>
    </submittedName>
</protein>
<dbReference type="PANTHER" id="PTHR33931:SF2">
    <property type="entry name" value="HOLIN-LIKE PROTEIN CIDA"/>
    <property type="match status" value="1"/>
</dbReference>
<feature type="transmembrane region" description="Helical" evidence="6">
    <location>
        <begin position="52"/>
        <end position="72"/>
    </location>
</feature>
<dbReference type="Proteomes" id="UP001263246">
    <property type="component" value="Unassembled WGS sequence"/>
</dbReference>
<keyword evidence="5 6" id="KW-0472">Membrane</keyword>
<feature type="transmembrane region" description="Helical" evidence="6">
    <location>
        <begin position="84"/>
        <end position="104"/>
    </location>
</feature>
<gene>
    <name evidence="7" type="ORF">RX402_12410</name>
</gene>
<evidence type="ECO:0000256" key="1">
    <source>
        <dbReference type="ARBA" id="ARBA00004651"/>
    </source>
</evidence>
<dbReference type="EMBL" id="JAWHPR010000007">
    <property type="protein sequence ID" value="MDU8689529.1"/>
    <property type="molecule type" value="Genomic_DNA"/>
</dbReference>